<proteinExistence type="predicted"/>
<reference evidence="1 2" key="1">
    <citation type="submission" date="2018-07" db="EMBL/GenBank/DDBJ databases">
        <title>Genomic Encyclopedia of Type Strains, Phase III (KMG-III): the genomes of soil and plant-associated and newly described type strains.</title>
        <authorList>
            <person name="Whitman W."/>
        </authorList>
    </citation>
    <scope>NUCLEOTIDE SEQUENCE [LARGE SCALE GENOMIC DNA]</scope>
    <source>
        <strain evidence="1 2">CECT 7506</strain>
    </source>
</reference>
<keyword evidence="2" id="KW-1185">Reference proteome</keyword>
<dbReference type="AlphaFoldDB" id="A0A368VKS4"/>
<protein>
    <submittedName>
        <fullName evidence="1">Uncharacterized protein</fullName>
    </submittedName>
</protein>
<organism evidence="1 2">
    <name type="scientific">Paenibacillus prosopidis</name>
    <dbReference type="NCBI Taxonomy" id="630520"/>
    <lineage>
        <taxon>Bacteria</taxon>
        <taxon>Bacillati</taxon>
        <taxon>Bacillota</taxon>
        <taxon>Bacilli</taxon>
        <taxon>Bacillales</taxon>
        <taxon>Paenibacillaceae</taxon>
        <taxon>Paenibacillus</taxon>
    </lineage>
</organism>
<dbReference type="EMBL" id="QPJD01000028">
    <property type="protein sequence ID" value="RCW40898.1"/>
    <property type="molecule type" value="Genomic_DNA"/>
</dbReference>
<name>A0A368VKS4_9BACL</name>
<sequence length="34" mass="3939">MDNLILIKVKNKMYQQKAIIVQVAITTPIWYSSS</sequence>
<dbReference type="Proteomes" id="UP000252415">
    <property type="component" value="Unassembled WGS sequence"/>
</dbReference>
<evidence type="ECO:0000313" key="2">
    <source>
        <dbReference type="Proteomes" id="UP000252415"/>
    </source>
</evidence>
<gene>
    <name evidence="1" type="ORF">DFP97_12820</name>
</gene>
<evidence type="ECO:0000313" key="1">
    <source>
        <dbReference type="EMBL" id="RCW40898.1"/>
    </source>
</evidence>
<comment type="caution">
    <text evidence="1">The sequence shown here is derived from an EMBL/GenBank/DDBJ whole genome shotgun (WGS) entry which is preliminary data.</text>
</comment>
<accession>A0A368VKS4</accession>